<keyword evidence="3" id="KW-1185">Reference proteome</keyword>
<comment type="caution">
    <text evidence="2">The sequence shown here is derived from an EMBL/GenBank/DDBJ whole genome shotgun (WGS) entry which is preliminary data.</text>
</comment>
<evidence type="ECO:0000313" key="3">
    <source>
        <dbReference type="Proteomes" id="UP001273166"/>
    </source>
</evidence>
<dbReference type="AlphaFoldDB" id="A0AAJ0M0F2"/>
<gene>
    <name evidence="2" type="ORF">B0T15DRAFT_494860</name>
</gene>
<dbReference type="Proteomes" id="UP001273166">
    <property type="component" value="Unassembled WGS sequence"/>
</dbReference>
<reference evidence="2" key="1">
    <citation type="journal article" date="2023" name="Mol. Phylogenet. Evol.">
        <title>Genome-scale phylogeny and comparative genomics of the fungal order Sordariales.</title>
        <authorList>
            <person name="Hensen N."/>
            <person name="Bonometti L."/>
            <person name="Westerberg I."/>
            <person name="Brannstrom I.O."/>
            <person name="Guillou S."/>
            <person name="Cros-Aarteil S."/>
            <person name="Calhoun S."/>
            <person name="Haridas S."/>
            <person name="Kuo A."/>
            <person name="Mondo S."/>
            <person name="Pangilinan J."/>
            <person name="Riley R."/>
            <person name="LaButti K."/>
            <person name="Andreopoulos B."/>
            <person name="Lipzen A."/>
            <person name="Chen C."/>
            <person name="Yan M."/>
            <person name="Daum C."/>
            <person name="Ng V."/>
            <person name="Clum A."/>
            <person name="Steindorff A."/>
            <person name="Ohm R.A."/>
            <person name="Martin F."/>
            <person name="Silar P."/>
            <person name="Natvig D.O."/>
            <person name="Lalanne C."/>
            <person name="Gautier V."/>
            <person name="Ament-Velasquez S.L."/>
            <person name="Kruys A."/>
            <person name="Hutchinson M.I."/>
            <person name="Powell A.J."/>
            <person name="Barry K."/>
            <person name="Miller A.N."/>
            <person name="Grigoriev I.V."/>
            <person name="Debuchy R."/>
            <person name="Gladieux P."/>
            <person name="Hiltunen Thoren M."/>
            <person name="Johannesson H."/>
        </authorList>
    </citation>
    <scope>NUCLEOTIDE SEQUENCE</scope>
    <source>
        <strain evidence="2">CBS 333.67</strain>
    </source>
</reference>
<protein>
    <submittedName>
        <fullName evidence="2">Uncharacterized protein</fullName>
    </submittedName>
</protein>
<dbReference type="GeneID" id="87885882"/>
<name>A0AAJ0M0F2_9PEZI</name>
<evidence type="ECO:0000313" key="2">
    <source>
        <dbReference type="EMBL" id="KAK3304397.1"/>
    </source>
</evidence>
<reference evidence="2" key="2">
    <citation type="submission" date="2023-06" db="EMBL/GenBank/DDBJ databases">
        <authorList>
            <consortium name="Lawrence Berkeley National Laboratory"/>
            <person name="Mondo S.J."/>
            <person name="Hensen N."/>
            <person name="Bonometti L."/>
            <person name="Westerberg I."/>
            <person name="Brannstrom I.O."/>
            <person name="Guillou S."/>
            <person name="Cros-Aarteil S."/>
            <person name="Calhoun S."/>
            <person name="Haridas S."/>
            <person name="Kuo A."/>
            <person name="Pangilinan J."/>
            <person name="Riley R."/>
            <person name="Labutti K."/>
            <person name="Andreopoulos B."/>
            <person name="Lipzen A."/>
            <person name="Chen C."/>
            <person name="Yanf M."/>
            <person name="Daum C."/>
            <person name="Ng V."/>
            <person name="Clum A."/>
            <person name="Steindorff A."/>
            <person name="Ohm R."/>
            <person name="Martin F."/>
            <person name="Silar P."/>
            <person name="Natvig D."/>
            <person name="Lalanne C."/>
            <person name="Gautier V."/>
            <person name="Ament-Velasquez S.L."/>
            <person name="Kruys A."/>
            <person name="Hutchinson M.I."/>
            <person name="Powell A.J."/>
            <person name="Barry K."/>
            <person name="Miller A.N."/>
            <person name="Grigoriev I.V."/>
            <person name="Debuchy R."/>
            <person name="Gladieux P."/>
            <person name="Thoren M.H."/>
            <person name="Johannesson H."/>
        </authorList>
    </citation>
    <scope>NUCLEOTIDE SEQUENCE</scope>
    <source>
        <strain evidence="2">CBS 333.67</strain>
    </source>
</reference>
<sequence length="159" mass="17866">MSSGGHSESSLPYGIHNASILSRRLFIDSMTSTSSSALDDTFTPQMRDKQARGQDPYNSGDVSDEGDFKDAAAKFRLGNGRIEKEDFFRVERRQKAIAFLDNPELLMMYAQSTGNSVAGARLHWTRVLCGYEDEPENKAKFLFRHEGQYSILNTLTVED</sequence>
<proteinExistence type="predicted"/>
<feature type="compositionally biased region" description="Polar residues" evidence="1">
    <location>
        <begin position="34"/>
        <end position="44"/>
    </location>
</feature>
<feature type="region of interest" description="Disordered" evidence="1">
    <location>
        <begin position="34"/>
        <end position="66"/>
    </location>
</feature>
<dbReference type="RefSeq" id="XP_062720177.1">
    <property type="nucleotide sequence ID" value="XM_062867053.1"/>
</dbReference>
<organism evidence="2 3">
    <name type="scientific">Chaetomium strumarium</name>
    <dbReference type="NCBI Taxonomy" id="1170767"/>
    <lineage>
        <taxon>Eukaryota</taxon>
        <taxon>Fungi</taxon>
        <taxon>Dikarya</taxon>
        <taxon>Ascomycota</taxon>
        <taxon>Pezizomycotina</taxon>
        <taxon>Sordariomycetes</taxon>
        <taxon>Sordariomycetidae</taxon>
        <taxon>Sordariales</taxon>
        <taxon>Chaetomiaceae</taxon>
        <taxon>Chaetomium</taxon>
    </lineage>
</organism>
<dbReference type="EMBL" id="JAUDZG010000005">
    <property type="protein sequence ID" value="KAK3304397.1"/>
    <property type="molecule type" value="Genomic_DNA"/>
</dbReference>
<evidence type="ECO:0000256" key="1">
    <source>
        <dbReference type="SAM" id="MobiDB-lite"/>
    </source>
</evidence>
<accession>A0AAJ0M0F2</accession>